<keyword evidence="3" id="KW-1185">Reference proteome</keyword>
<gene>
    <name evidence="2" type="ORF">E1263_09040</name>
</gene>
<comment type="caution">
    <text evidence="2">The sequence shown here is derived from an EMBL/GenBank/DDBJ whole genome shotgun (WGS) entry which is preliminary data.</text>
</comment>
<dbReference type="SMART" id="SM00829">
    <property type="entry name" value="PKS_ER"/>
    <property type="match status" value="1"/>
</dbReference>
<proteinExistence type="predicted"/>
<dbReference type="SUPFAM" id="SSF50129">
    <property type="entry name" value="GroES-like"/>
    <property type="match status" value="1"/>
</dbReference>
<dbReference type="CDD" id="cd08267">
    <property type="entry name" value="MDR1"/>
    <property type="match status" value="1"/>
</dbReference>
<dbReference type="Gene3D" id="3.90.180.10">
    <property type="entry name" value="Medium-chain alcohol dehydrogenases, catalytic domain"/>
    <property type="match status" value="1"/>
</dbReference>
<reference evidence="2 3" key="1">
    <citation type="submission" date="2019-03" db="EMBL/GenBank/DDBJ databases">
        <title>Draft genome sequences of novel Actinobacteria.</title>
        <authorList>
            <person name="Sahin N."/>
            <person name="Ay H."/>
            <person name="Saygin H."/>
        </authorList>
    </citation>
    <scope>NUCLEOTIDE SEQUENCE [LARGE SCALE GENOMIC DNA]</scope>
    <source>
        <strain evidence="2 3">JCM 13523</strain>
    </source>
</reference>
<dbReference type="GO" id="GO:0016491">
    <property type="term" value="F:oxidoreductase activity"/>
    <property type="evidence" value="ECO:0007669"/>
    <property type="project" value="InterPro"/>
</dbReference>
<dbReference type="PANTHER" id="PTHR44013:SF1">
    <property type="entry name" value="ZINC-TYPE ALCOHOL DEHYDROGENASE-LIKE PROTEIN C16A3.02C"/>
    <property type="match status" value="1"/>
</dbReference>
<dbReference type="Proteomes" id="UP000295124">
    <property type="component" value="Unassembled WGS sequence"/>
</dbReference>
<accession>A0A4V2YQ70</accession>
<feature type="domain" description="Enoyl reductase (ER)" evidence="1">
    <location>
        <begin position="10"/>
        <end position="320"/>
    </location>
</feature>
<dbReference type="InterPro" id="IPR020843">
    <property type="entry name" value="ER"/>
</dbReference>
<evidence type="ECO:0000259" key="1">
    <source>
        <dbReference type="SMART" id="SM00829"/>
    </source>
</evidence>
<sequence>MLAMTQNRYGDLGVLALRDIEVPVPAEDEVLVEVRAAGVDRGVWHLMAGLPYPVRLAGYGVRTPKNPVLGMDLAGVVSSVGAGVSRFRPGDEVYGIGIGAFAEYARVPERKLAPKPKNLTFEQAAAVPISALTALQAVRDKAEVKVGDRVLILGASGGVGSYAVQVAETYGAEVTASCSANKANLVRWLGAHHVLDYRTDDFTQYGPFDVIIDINGNASLRRLRKAMTPTGTLVIVGGETGGRWIGGNDRQLRAMLLSRFIGQRLRPLMNSENHADLQVMTELIETGQVVPALDRVFPLAETKAAIQYLIDGHVRGKVVIAVT</sequence>
<dbReference type="InterPro" id="IPR011032">
    <property type="entry name" value="GroES-like_sf"/>
</dbReference>
<protein>
    <submittedName>
        <fullName evidence="2">NAD(P)-dependent alcohol dehydrogenase</fullName>
    </submittedName>
</protein>
<dbReference type="InterPro" id="IPR036291">
    <property type="entry name" value="NAD(P)-bd_dom_sf"/>
</dbReference>
<organism evidence="2 3">
    <name type="scientific">Kribbella antibiotica</name>
    <dbReference type="NCBI Taxonomy" id="190195"/>
    <lineage>
        <taxon>Bacteria</taxon>
        <taxon>Bacillati</taxon>
        <taxon>Actinomycetota</taxon>
        <taxon>Actinomycetes</taxon>
        <taxon>Propionibacteriales</taxon>
        <taxon>Kribbellaceae</taxon>
        <taxon>Kribbella</taxon>
    </lineage>
</organism>
<dbReference type="EMBL" id="SMKX01000019">
    <property type="protein sequence ID" value="TDD60937.1"/>
    <property type="molecule type" value="Genomic_DNA"/>
</dbReference>
<dbReference type="SUPFAM" id="SSF51735">
    <property type="entry name" value="NAD(P)-binding Rossmann-fold domains"/>
    <property type="match status" value="1"/>
</dbReference>
<dbReference type="Gene3D" id="3.40.50.720">
    <property type="entry name" value="NAD(P)-binding Rossmann-like Domain"/>
    <property type="match status" value="1"/>
</dbReference>
<dbReference type="Pfam" id="PF13602">
    <property type="entry name" value="ADH_zinc_N_2"/>
    <property type="match status" value="1"/>
</dbReference>
<dbReference type="PANTHER" id="PTHR44013">
    <property type="entry name" value="ZINC-TYPE ALCOHOL DEHYDROGENASE-LIKE PROTEIN C16A3.02C"/>
    <property type="match status" value="1"/>
</dbReference>
<evidence type="ECO:0000313" key="2">
    <source>
        <dbReference type="EMBL" id="TDD60937.1"/>
    </source>
</evidence>
<name>A0A4V2YQ70_9ACTN</name>
<dbReference type="Pfam" id="PF08240">
    <property type="entry name" value="ADH_N"/>
    <property type="match status" value="1"/>
</dbReference>
<dbReference type="OrthoDB" id="3175656at2"/>
<dbReference type="AlphaFoldDB" id="A0A4V2YQ70"/>
<dbReference type="InterPro" id="IPR052733">
    <property type="entry name" value="Chloroplast_QOR"/>
</dbReference>
<dbReference type="InterPro" id="IPR013154">
    <property type="entry name" value="ADH-like_N"/>
</dbReference>
<evidence type="ECO:0000313" key="3">
    <source>
        <dbReference type="Proteomes" id="UP000295124"/>
    </source>
</evidence>